<evidence type="ECO:0000256" key="3">
    <source>
        <dbReference type="ARBA" id="ARBA00022679"/>
    </source>
</evidence>
<dbReference type="PANTHER" id="PTHR42878:SF7">
    <property type="entry name" value="SENSOR HISTIDINE KINASE GLRK"/>
    <property type="match status" value="1"/>
</dbReference>
<keyword evidence="4" id="KW-0547">Nucleotide-binding</keyword>
<dbReference type="SMART" id="SM00387">
    <property type="entry name" value="HATPase_c"/>
    <property type="match status" value="1"/>
</dbReference>
<keyword evidence="11" id="KW-1185">Reference proteome</keyword>
<keyword evidence="5" id="KW-0418">Kinase</keyword>
<feature type="transmembrane region" description="Helical" evidence="8">
    <location>
        <begin position="67"/>
        <end position="89"/>
    </location>
</feature>
<dbReference type="SUPFAM" id="SSF55874">
    <property type="entry name" value="ATPase domain of HSP90 chaperone/DNA topoisomerase II/histidine kinase"/>
    <property type="match status" value="1"/>
</dbReference>
<evidence type="ECO:0000256" key="6">
    <source>
        <dbReference type="ARBA" id="ARBA00022840"/>
    </source>
</evidence>
<evidence type="ECO:0000256" key="7">
    <source>
        <dbReference type="ARBA" id="ARBA00023012"/>
    </source>
</evidence>
<dbReference type="InterPro" id="IPR036890">
    <property type="entry name" value="HATPase_C_sf"/>
</dbReference>
<reference evidence="10" key="1">
    <citation type="submission" date="2021-06" db="EMBL/GenBank/DDBJ databases">
        <title>Halomicroarcula sp. F24A a new haloarchaeum isolated from saline soil.</title>
        <authorList>
            <person name="Duran-Viseras A."/>
            <person name="Sanchez-Porro C."/>
            <person name="Ventosa A."/>
        </authorList>
    </citation>
    <scope>NUCLEOTIDE SEQUENCE</scope>
    <source>
        <strain evidence="10">F24A</strain>
    </source>
</reference>
<comment type="catalytic activity">
    <reaction evidence="1">
        <text>ATP + protein L-histidine = ADP + protein N-phospho-L-histidine.</text>
        <dbReference type="EC" id="2.7.13.3"/>
    </reaction>
</comment>
<keyword evidence="7" id="KW-0902">Two-component regulatory system</keyword>
<dbReference type="RefSeq" id="WP_220586896.1">
    <property type="nucleotide sequence ID" value="NZ_RKLQ01000001.1"/>
</dbReference>
<dbReference type="InterPro" id="IPR036097">
    <property type="entry name" value="HisK_dim/P_sf"/>
</dbReference>
<dbReference type="Proteomes" id="UP000783863">
    <property type="component" value="Unassembled WGS sequence"/>
</dbReference>
<proteinExistence type="predicted"/>
<protein>
    <recommendedName>
        <fullName evidence="2">histidine kinase</fullName>
        <ecNumber evidence="2">2.7.13.3</ecNumber>
    </recommendedName>
</protein>
<evidence type="ECO:0000313" key="10">
    <source>
        <dbReference type="EMBL" id="MBX0302662.1"/>
    </source>
</evidence>
<keyword evidence="8" id="KW-0812">Transmembrane</keyword>
<dbReference type="InterPro" id="IPR031621">
    <property type="entry name" value="HisKA_7TM"/>
</dbReference>
<dbReference type="PROSITE" id="PS50109">
    <property type="entry name" value="HIS_KIN"/>
    <property type="match status" value="1"/>
</dbReference>
<sequence length="559" mass="60086">MSLAELGVGLIVASVAAGVGALYLLWYLYRHREKPGAAWFMGNIASVAVFCLAYGLSLLVFEPGLRVAFETVSFVALCFMGPFFLAFGLDYTGRADLLRSPLFGIVMAVPLATVGLAATNAAHGLVWTGFRLAPVFGLATVEYAIQPWGVFAVLFCVGTAAVGSLLLVGAILSYGPLYRREATAVILSTAPPTAGVLVWLFELGPAPQLHLTAPLMVVHVALDLYAFVGTHMFETNPATQRVAEQTGLDNLTEPVLVLDNQDQVVKLNRSAEAVFGETDALPAPLQRLTGVELGTLRETGEVDIAGSAGGTFAVSYTPLSDPSGDPVGGMVVLYDLSEERRRKQQLAVLNRVLRHNLRNEMTVIQGFAESLADSVADPELQSQAATIVRAGDRLLSIGEKVREFDRIQEQVVHAEPVGLEGLIAGVREEFLVRYPDATITTELGVADPTVHVQPQVLELALVNLMENALKHAADGDRAVRMTVRSSTPDGGETHLEVRDTNDRISEDEITVLNEGDETPLQHGQGIGLWVVNWCLTALNGDIEYQYDGGNVFTLVLPTD</sequence>
<dbReference type="GO" id="GO:0000155">
    <property type="term" value="F:phosphorelay sensor kinase activity"/>
    <property type="evidence" value="ECO:0007669"/>
    <property type="project" value="InterPro"/>
</dbReference>
<feature type="transmembrane region" description="Helical" evidence="8">
    <location>
        <begin position="6"/>
        <end position="28"/>
    </location>
</feature>
<feature type="transmembrane region" description="Helical" evidence="8">
    <location>
        <begin position="40"/>
        <end position="61"/>
    </location>
</feature>
<organism evidence="10 11">
    <name type="scientific">Haloarcula salinisoli</name>
    <dbReference type="NCBI Taxonomy" id="2487746"/>
    <lineage>
        <taxon>Archaea</taxon>
        <taxon>Methanobacteriati</taxon>
        <taxon>Methanobacteriota</taxon>
        <taxon>Stenosarchaea group</taxon>
        <taxon>Halobacteria</taxon>
        <taxon>Halobacteriales</taxon>
        <taxon>Haloarculaceae</taxon>
        <taxon>Haloarcula</taxon>
    </lineage>
</organism>
<dbReference type="PANTHER" id="PTHR42878">
    <property type="entry name" value="TWO-COMPONENT HISTIDINE KINASE"/>
    <property type="match status" value="1"/>
</dbReference>
<keyword evidence="6" id="KW-0067">ATP-binding</keyword>
<dbReference type="SMART" id="SM00388">
    <property type="entry name" value="HisKA"/>
    <property type="match status" value="1"/>
</dbReference>
<dbReference type="Gene3D" id="3.30.450.20">
    <property type="entry name" value="PAS domain"/>
    <property type="match status" value="1"/>
</dbReference>
<feature type="transmembrane region" description="Helical" evidence="8">
    <location>
        <begin position="148"/>
        <end position="172"/>
    </location>
</feature>
<dbReference type="InterPro" id="IPR003661">
    <property type="entry name" value="HisK_dim/P_dom"/>
</dbReference>
<keyword evidence="8" id="KW-0472">Membrane</keyword>
<evidence type="ECO:0000256" key="4">
    <source>
        <dbReference type="ARBA" id="ARBA00022741"/>
    </source>
</evidence>
<dbReference type="GO" id="GO:0030295">
    <property type="term" value="F:protein kinase activator activity"/>
    <property type="evidence" value="ECO:0007669"/>
    <property type="project" value="TreeGrafter"/>
</dbReference>
<dbReference type="EMBL" id="RKLQ01000001">
    <property type="protein sequence ID" value="MBX0302662.1"/>
    <property type="molecule type" value="Genomic_DNA"/>
</dbReference>
<accession>A0A8J7YC15</accession>
<evidence type="ECO:0000313" key="11">
    <source>
        <dbReference type="Proteomes" id="UP000783863"/>
    </source>
</evidence>
<dbReference type="Gene3D" id="1.10.287.130">
    <property type="match status" value="1"/>
</dbReference>
<dbReference type="Pfam" id="PF16927">
    <property type="entry name" value="HisKA_7TM"/>
    <property type="match status" value="1"/>
</dbReference>
<dbReference type="Gene3D" id="3.30.565.10">
    <property type="entry name" value="Histidine kinase-like ATPase, C-terminal domain"/>
    <property type="match status" value="1"/>
</dbReference>
<comment type="caution">
    <text evidence="10">The sequence shown here is derived from an EMBL/GenBank/DDBJ whole genome shotgun (WGS) entry which is preliminary data.</text>
</comment>
<dbReference type="InterPro" id="IPR050351">
    <property type="entry name" value="BphY/WalK/GraS-like"/>
</dbReference>
<dbReference type="InterPro" id="IPR003594">
    <property type="entry name" value="HATPase_dom"/>
</dbReference>
<dbReference type="Pfam" id="PF02518">
    <property type="entry name" value="HATPase_c"/>
    <property type="match status" value="1"/>
</dbReference>
<evidence type="ECO:0000256" key="8">
    <source>
        <dbReference type="SAM" id="Phobius"/>
    </source>
</evidence>
<dbReference type="EC" id="2.7.13.3" evidence="2"/>
<dbReference type="AlphaFoldDB" id="A0A8J7YC15"/>
<dbReference type="GO" id="GO:0000156">
    <property type="term" value="F:phosphorelay response regulator activity"/>
    <property type="evidence" value="ECO:0007669"/>
    <property type="project" value="TreeGrafter"/>
</dbReference>
<name>A0A8J7YC15_9EURY</name>
<feature type="transmembrane region" description="Helical" evidence="8">
    <location>
        <begin position="184"/>
        <end position="201"/>
    </location>
</feature>
<dbReference type="InterPro" id="IPR005467">
    <property type="entry name" value="His_kinase_dom"/>
</dbReference>
<keyword evidence="3" id="KW-0808">Transferase</keyword>
<dbReference type="Pfam" id="PF00512">
    <property type="entry name" value="HisKA"/>
    <property type="match status" value="1"/>
</dbReference>
<dbReference type="SUPFAM" id="SSF47384">
    <property type="entry name" value="Homodimeric domain of signal transducing histidine kinase"/>
    <property type="match status" value="1"/>
</dbReference>
<dbReference type="GO" id="GO:0005524">
    <property type="term" value="F:ATP binding"/>
    <property type="evidence" value="ECO:0007669"/>
    <property type="project" value="UniProtKB-KW"/>
</dbReference>
<evidence type="ECO:0000256" key="2">
    <source>
        <dbReference type="ARBA" id="ARBA00012438"/>
    </source>
</evidence>
<evidence type="ECO:0000256" key="1">
    <source>
        <dbReference type="ARBA" id="ARBA00000085"/>
    </source>
</evidence>
<feature type="domain" description="Histidine kinase" evidence="9">
    <location>
        <begin position="352"/>
        <end position="559"/>
    </location>
</feature>
<evidence type="ECO:0000259" key="9">
    <source>
        <dbReference type="PROSITE" id="PS50109"/>
    </source>
</evidence>
<feature type="transmembrane region" description="Helical" evidence="8">
    <location>
        <begin position="101"/>
        <end position="128"/>
    </location>
</feature>
<dbReference type="CDD" id="cd00082">
    <property type="entry name" value="HisKA"/>
    <property type="match status" value="1"/>
</dbReference>
<dbReference type="GO" id="GO:0007234">
    <property type="term" value="P:osmosensory signaling via phosphorelay pathway"/>
    <property type="evidence" value="ECO:0007669"/>
    <property type="project" value="TreeGrafter"/>
</dbReference>
<gene>
    <name evidence="10" type="ORF">EGD98_03135</name>
</gene>
<evidence type="ECO:0000256" key="5">
    <source>
        <dbReference type="ARBA" id="ARBA00022777"/>
    </source>
</evidence>
<keyword evidence="8" id="KW-1133">Transmembrane helix</keyword>